<dbReference type="GO" id="GO:0005886">
    <property type="term" value="C:plasma membrane"/>
    <property type="evidence" value="ECO:0007669"/>
    <property type="project" value="UniProtKB-SubCell"/>
</dbReference>
<keyword evidence="10" id="KW-0479">Metal-binding</keyword>
<comment type="activity regulation">
    <text evidence="10">Na(+) is not transported, but it plays an essential structural role and its presence is essential for fluoride channel function.</text>
</comment>
<name>A0A9X5FCS7_9MICO</name>
<comment type="similarity">
    <text evidence="7 10">Belongs to the fluoride channel Fluc/FEX (TC 1.A.43) family.</text>
</comment>
<keyword evidence="12" id="KW-1185">Reference proteome</keyword>
<dbReference type="RefSeq" id="WP_168447752.1">
    <property type="nucleotide sequence ID" value="NZ_JAAXOW010000003.1"/>
</dbReference>
<keyword evidence="2 10" id="KW-1003">Cell membrane</keyword>
<accession>A0A9X5FCS7</accession>
<gene>
    <name evidence="10" type="primary">fluC</name>
    <name evidence="10" type="synonym">crcB</name>
    <name evidence="11" type="ORF">HF995_10485</name>
</gene>
<reference evidence="11 12" key="1">
    <citation type="submission" date="2020-04" db="EMBL/GenBank/DDBJ databases">
        <title>MicrobeNet Type strains.</title>
        <authorList>
            <person name="Nicholson A.C."/>
        </authorList>
    </citation>
    <scope>NUCLEOTIDE SEQUENCE [LARGE SCALE GENOMIC DNA]</scope>
    <source>
        <strain evidence="11 12">ATCC BAA-789</strain>
    </source>
</reference>
<dbReference type="PANTHER" id="PTHR28259">
    <property type="entry name" value="FLUORIDE EXPORT PROTEIN 1-RELATED"/>
    <property type="match status" value="1"/>
</dbReference>
<comment type="catalytic activity">
    <reaction evidence="8">
        <text>fluoride(in) = fluoride(out)</text>
        <dbReference type="Rhea" id="RHEA:76159"/>
        <dbReference type="ChEBI" id="CHEBI:17051"/>
    </reaction>
    <physiologicalReaction direction="left-to-right" evidence="8">
        <dbReference type="Rhea" id="RHEA:76160"/>
    </physiologicalReaction>
</comment>
<dbReference type="AlphaFoldDB" id="A0A9X5FCS7"/>
<evidence type="ECO:0000256" key="5">
    <source>
        <dbReference type="ARBA" id="ARBA00023136"/>
    </source>
</evidence>
<evidence type="ECO:0000256" key="7">
    <source>
        <dbReference type="ARBA" id="ARBA00035120"/>
    </source>
</evidence>
<keyword evidence="4 10" id="KW-1133">Transmembrane helix</keyword>
<evidence type="ECO:0000256" key="9">
    <source>
        <dbReference type="ARBA" id="ARBA00049940"/>
    </source>
</evidence>
<sequence length="137" mass="14002">MLRPRPDLPLGWSLALVALGGAAGGSARYGLTQAFADGSGFPWTTWAINVVGCFALGLLLTGWVRPGLAPRWWRPLIGTGFLGAFTTFSAVMHAVAGLERSGSAGTALAYLGLSFVVGVASAAAGSVAGSRIARRAR</sequence>
<evidence type="ECO:0000313" key="12">
    <source>
        <dbReference type="Proteomes" id="UP000774283"/>
    </source>
</evidence>
<keyword evidence="10" id="KW-0406">Ion transport</keyword>
<evidence type="ECO:0000313" key="11">
    <source>
        <dbReference type="EMBL" id="NKX93688.1"/>
    </source>
</evidence>
<organism evidence="11 12">
    <name type="scientific">Sanguibacter hominis ATCC BAA-789</name>
    <dbReference type="NCBI Taxonomy" id="1312740"/>
    <lineage>
        <taxon>Bacteria</taxon>
        <taxon>Bacillati</taxon>
        <taxon>Actinomycetota</taxon>
        <taxon>Actinomycetes</taxon>
        <taxon>Micrococcales</taxon>
        <taxon>Sanguibacteraceae</taxon>
        <taxon>Sanguibacter</taxon>
    </lineage>
</organism>
<dbReference type="HAMAP" id="MF_00454">
    <property type="entry name" value="FluC"/>
    <property type="match status" value="1"/>
</dbReference>
<protein>
    <recommendedName>
        <fullName evidence="10">Fluoride-specific ion channel FluC</fullName>
    </recommendedName>
</protein>
<evidence type="ECO:0000256" key="3">
    <source>
        <dbReference type="ARBA" id="ARBA00022692"/>
    </source>
</evidence>
<dbReference type="GO" id="GO:0062054">
    <property type="term" value="F:fluoride channel activity"/>
    <property type="evidence" value="ECO:0007669"/>
    <property type="project" value="UniProtKB-UniRule"/>
</dbReference>
<keyword evidence="6 10" id="KW-0407">Ion channel</keyword>
<dbReference type="Pfam" id="PF02537">
    <property type="entry name" value="CRCB"/>
    <property type="match status" value="1"/>
</dbReference>
<dbReference type="InterPro" id="IPR003691">
    <property type="entry name" value="FluC"/>
</dbReference>
<feature type="binding site" evidence="10">
    <location>
        <position position="86"/>
    </location>
    <ligand>
        <name>Na(+)</name>
        <dbReference type="ChEBI" id="CHEBI:29101"/>
        <note>structural</note>
    </ligand>
</feature>
<dbReference type="EMBL" id="JAAXOW010000003">
    <property type="protein sequence ID" value="NKX93688.1"/>
    <property type="molecule type" value="Genomic_DNA"/>
</dbReference>
<dbReference type="GO" id="GO:0140114">
    <property type="term" value="P:cellular detoxification of fluoride"/>
    <property type="evidence" value="ECO:0007669"/>
    <property type="project" value="UniProtKB-UniRule"/>
</dbReference>
<keyword evidence="10" id="KW-0813">Transport</keyword>
<evidence type="ECO:0000256" key="2">
    <source>
        <dbReference type="ARBA" id="ARBA00022475"/>
    </source>
</evidence>
<evidence type="ECO:0000256" key="10">
    <source>
        <dbReference type="HAMAP-Rule" id="MF_00454"/>
    </source>
</evidence>
<comment type="caution">
    <text evidence="11">The sequence shown here is derived from an EMBL/GenBank/DDBJ whole genome shotgun (WGS) entry which is preliminary data.</text>
</comment>
<proteinExistence type="inferred from homology"/>
<comment type="subcellular location">
    <subcellularLocation>
        <location evidence="1 10">Cell membrane</location>
        <topology evidence="1 10">Multi-pass membrane protein</topology>
    </subcellularLocation>
</comment>
<keyword evidence="10" id="KW-0915">Sodium</keyword>
<dbReference type="PANTHER" id="PTHR28259:SF1">
    <property type="entry name" value="FLUORIDE EXPORT PROTEIN 1-RELATED"/>
    <property type="match status" value="1"/>
</dbReference>
<evidence type="ECO:0000256" key="1">
    <source>
        <dbReference type="ARBA" id="ARBA00004651"/>
    </source>
</evidence>
<evidence type="ECO:0000256" key="8">
    <source>
        <dbReference type="ARBA" id="ARBA00035585"/>
    </source>
</evidence>
<comment type="function">
    <text evidence="9 10">Fluoride-specific ion channel. Important for reducing fluoride concentration in the cell, thus reducing its toxicity.</text>
</comment>
<evidence type="ECO:0000256" key="4">
    <source>
        <dbReference type="ARBA" id="ARBA00022989"/>
    </source>
</evidence>
<feature type="transmembrane region" description="Helical" evidence="10">
    <location>
        <begin position="108"/>
        <end position="128"/>
    </location>
</feature>
<feature type="binding site" evidence="10">
    <location>
        <position position="83"/>
    </location>
    <ligand>
        <name>Na(+)</name>
        <dbReference type="ChEBI" id="CHEBI:29101"/>
        <note>structural</note>
    </ligand>
</feature>
<evidence type="ECO:0000256" key="6">
    <source>
        <dbReference type="ARBA" id="ARBA00023303"/>
    </source>
</evidence>
<dbReference type="GO" id="GO:0046872">
    <property type="term" value="F:metal ion binding"/>
    <property type="evidence" value="ECO:0007669"/>
    <property type="project" value="UniProtKB-KW"/>
</dbReference>
<keyword evidence="5 10" id="KW-0472">Membrane</keyword>
<feature type="transmembrane region" description="Helical" evidence="10">
    <location>
        <begin position="43"/>
        <end position="64"/>
    </location>
</feature>
<feature type="transmembrane region" description="Helical" evidence="10">
    <location>
        <begin position="76"/>
        <end position="96"/>
    </location>
</feature>
<dbReference type="Proteomes" id="UP000774283">
    <property type="component" value="Unassembled WGS sequence"/>
</dbReference>
<keyword evidence="3 10" id="KW-0812">Transmembrane</keyword>